<evidence type="ECO:0000256" key="1">
    <source>
        <dbReference type="SAM" id="MobiDB-lite"/>
    </source>
</evidence>
<reference evidence="4" key="1">
    <citation type="journal article" date="2019" name="Int. J. Syst. Evol. Microbiol.">
        <title>The Global Catalogue of Microorganisms (GCM) 10K type strain sequencing project: providing services to taxonomists for standard genome sequencing and annotation.</title>
        <authorList>
            <consortium name="The Broad Institute Genomics Platform"/>
            <consortium name="The Broad Institute Genome Sequencing Center for Infectious Disease"/>
            <person name="Wu L."/>
            <person name="Ma J."/>
        </authorList>
    </citation>
    <scope>NUCLEOTIDE SEQUENCE [LARGE SCALE GENOMIC DNA]</scope>
    <source>
        <strain evidence="4">CCUG 66188</strain>
    </source>
</reference>
<evidence type="ECO:0000313" key="4">
    <source>
        <dbReference type="Proteomes" id="UP001596353"/>
    </source>
</evidence>
<gene>
    <name evidence="3" type="ORF">ACFQFQ_06630</name>
</gene>
<organism evidence="3 4">
    <name type="scientific">Sulfitobacter porphyrae</name>
    <dbReference type="NCBI Taxonomy" id="1246864"/>
    <lineage>
        <taxon>Bacteria</taxon>
        <taxon>Pseudomonadati</taxon>
        <taxon>Pseudomonadota</taxon>
        <taxon>Alphaproteobacteria</taxon>
        <taxon>Rhodobacterales</taxon>
        <taxon>Roseobacteraceae</taxon>
        <taxon>Sulfitobacter</taxon>
    </lineage>
</organism>
<evidence type="ECO:0008006" key="5">
    <source>
        <dbReference type="Google" id="ProtNLM"/>
    </source>
</evidence>
<dbReference type="Proteomes" id="UP001596353">
    <property type="component" value="Unassembled WGS sequence"/>
</dbReference>
<keyword evidence="2" id="KW-0732">Signal</keyword>
<feature type="region of interest" description="Disordered" evidence="1">
    <location>
        <begin position="102"/>
        <end position="123"/>
    </location>
</feature>
<dbReference type="EMBL" id="JBHSWG010000001">
    <property type="protein sequence ID" value="MFC6759244.1"/>
    <property type="molecule type" value="Genomic_DNA"/>
</dbReference>
<comment type="caution">
    <text evidence="3">The sequence shown here is derived from an EMBL/GenBank/DDBJ whole genome shotgun (WGS) entry which is preliminary data.</text>
</comment>
<accession>A0ABW2B0P7</accession>
<proteinExistence type="predicted"/>
<name>A0ABW2B0P7_9RHOB</name>
<feature type="signal peptide" evidence="2">
    <location>
        <begin position="1"/>
        <end position="19"/>
    </location>
</feature>
<evidence type="ECO:0000256" key="2">
    <source>
        <dbReference type="SAM" id="SignalP"/>
    </source>
</evidence>
<keyword evidence="4" id="KW-1185">Reference proteome</keyword>
<sequence length="123" mass="13591">MKHLAGLALLICLPLSAQAQEEEERGLSLMERGAQMFMEGIMKEMAPAIDGLEDLADQMGPALRSFAKEMGPKLGEILDEVEDWSVYEAPEILPNGDIIIRRKPEPPLEEPEAPKEPAPQIDL</sequence>
<evidence type="ECO:0000313" key="3">
    <source>
        <dbReference type="EMBL" id="MFC6759244.1"/>
    </source>
</evidence>
<protein>
    <recommendedName>
        <fullName evidence="5">AAA+ family ATPase</fullName>
    </recommendedName>
</protein>
<feature type="chain" id="PRO_5046557621" description="AAA+ family ATPase" evidence="2">
    <location>
        <begin position="20"/>
        <end position="123"/>
    </location>
</feature>